<sequence>AVLSRAPWAWTSGTRLWRSCRSCSCAPDVSPLRTGMPCTSCCPASWAPKCAPWTRAPSSSSGTSDWPAP</sequence>
<protein>
    <submittedName>
        <fullName evidence="1">I-kappa-B-related protein</fullName>
    </submittedName>
</protein>
<name>Q7YR87_BOVIN</name>
<gene>
    <name evidence="1" type="primary">NFKBIL2</name>
</gene>
<feature type="non-terminal residue" evidence="1">
    <location>
        <position position="1"/>
    </location>
</feature>
<dbReference type="AlphaFoldDB" id="Q7YR87"/>
<organism evidence="1">
    <name type="scientific">Bos taurus</name>
    <name type="common">Bovine</name>
    <dbReference type="NCBI Taxonomy" id="9913"/>
    <lineage>
        <taxon>Eukaryota</taxon>
        <taxon>Metazoa</taxon>
        <taxon>Chordata</taxon>
        <taxon>Craniata</taxon>
        <taxon>Vertebrata</taxon>
        <taxon>Euteleostomi</taxon>
        <taxon>Mammalia</taxon>
        <taxon>Eutheria</taxon>
        <taxon>Laurasiatheria</taxon>
        <taxon>Artiodactyla</taxon>
        <taxon>Ruminantia</taxon>
        <taxon>Pecora</taxon>
        <taxon>Bovidae</taxon>
        <taxon>Bovinae</taxon>
        <taxon>Bos</taxon>
    </lineage>
</organism>
<dbReference type="EMBL" id="AJ518971">
    <property type="protein sequence ID" value="CAD58808.1"/>
    <property type="molecule type" value="Genomic_DNA"/>
</dbReference>
<reference evidence="1" key="1">
    <citation type="journal article" date="2004" name="Genomics">
        <title>Assessment of the gene content of the chromosomal regions flanking bovine DGAT1.</title>
        <authorList>
            <person name="Winter A."/>
            <person name="Alzinger A."/>
            <person name="Fries R."/>
        </authorList>
    </citation>
    <scope>NUCLEOTIDE SEQUENCE</scope>
</reference>
<proteinExistence type="predicted"/>
<evidence type="ECO:0000313" key="1">
    <source>
        <dbReference type="EMBL" id="CAD58808.1"/>
    </source>
</evidence>
<feature type="non-terminal residue" evidence="1">
    <location>
        <position position="69"/>
    </location>
</feature>
<accession>Q7YR87</accession>